<dbReference type="Pfam" id="PF16901">
    <property type="entry name" value="DAO_C"/>
    <property type="match status" value="1"/>
</dbReference>
<dbReference type="Gene3D" id="3.50.50.60">
    <property type="entry name" value="FAD/NAD(P)-binding domain"/>
    <property type="match status" value="1"/>
</dbReference>
<dbReference type="GO" id="GO:0046168">
    <property type="term" value="P:glycerol-3-phosphate catabolic process"/>
    <property type="evidence" value="ECO:0007669"/>
    <property type="project" value="TreeGrafter"/>
</dbReference>
<dbReference type="GO" id="GO:0006071">
    <property type="term" value="P:glycerol metabolic process"/>
    <property type="evidence" value="ECO:0007669"/>
    <property type="project" value="UniProtKB-KW"/>
</dbReference>
<keyword evidence="5" id="KW-0274">FAD</keyword>
<dbReference type="InterPro" id="IPR000447">
    <property type="entry name" value="G3P_DH_FAD-dep"/>
</dbReference>
<dbReference type="SUPFAM" id="SSF54373">
    <property type="entry name" value="FAD-linked reductases, C-terminal domain"/>
    <property type="match status" value="1"/>
</dbReference>
<dbReference type="PANTHER" id="PTHR11985">
    <property type="entry name" value="GLYCEROL-3-PHOSPHATE DEHYDROGENASE"/>
    <property type="match status" value="1"/>
</dbReference>
<dbReference type="InterPro" id="IPR006076">
    <property type="entry name" value="FAD-dep_OxRdtase"/>
</dbReference>
<dbReference type="Gene3D" id="1.10.8.870">
    <property type="entry name" value="Alpha-glycerophosphate oxidase, cap domain"/>
    <property type="match status" value="1"/>
</dbReference>
<accession>A0A6J6EKD8</accession>
<dbReference type="SUPFAM" id="SSF51905">
    <property type="entry name" value="FAD/NAD(P)-binding domain"/>
    <property type="match status" value="1"/>
</dbReference>
<dbReference type="PANTHER" id="PTHR11985:SF35">
    <property type="entry name" value="ANAEROBIC GLYCEROL-3-PHOSPHATE DEHYDROGENASE SUBUNIT A"/>
    <property type="match status" value="1"/>
</dbReference>
<feature type="region of interest" description="Disordered" evidence="7">
    <location>
        <begin position="219"/>
        <end position="240"/>
    </location>
</feature>
<dbReference type="InterPro" id="IPR036188">
    <property type="entry name" value="FAD/NAD-bd_sf"/>
</dbReference>
<dbReference type="GO" id="GO:0004368">
    <property type="term" value="F:glycerol-3-phosphate dehydrogenase (quinone) activity"/>
    <property type="evidence" value="ECO:0007669"/>
    <property type="project" value="InterPro"/>
</dbReference>
<sequence length="357" mass="39017">MSSIDSTSTTSHTLTVVDTLTGQPFTVRTRSIINATGVWADDIRALDEKVHPDTIRPAKGVHLTVPWEKVRNDIAVVIPVPRDRRSLFVVPWIPNGDGTYRFTYIGTTDTDYTGPVNDPQCTKDDIDYVLAALNASITTGVTTDDVTGVWSGLRPLVKSDAATTGRTADLSRRHKVVASAQGIVTVTGGKLTTYREMAEDAVDEVCRLLNVEKSSKTKTLSLHGARHSRPSSHPQDAHLHSRFGNQSSVLKKMMEQDPSLAKELVPGLPYLRCEAVYAVTHEMAVSVDDVLTRRTRARLLDRRACVAVVRDVASLIGPHLGWDDATKEASIAQFMDECAREDAAAMVTEAEFIASHS</sequence>
<name>A0A6J6EKD8_9ZZZZ</name>
<comment type="cofactor">
    <cofactor evidence="1">
        <name>FAD</name>
        <dbReference type="ChEBI" id="CHEBI:57692"/>
    </cofactor>
</comment>
<dbReference type="AlphaFoldDB" id="A0A6J6EKD8"/>
<feature type="domain" description="Alpha-glycerophosphate oxidase C-terminal" evidence="9">
    <location>
        <begin position="216"/>
        <end position="327"/>
    </location>
</feature>
<evidence type="ECO:0000256" key="2">
    <source>
        <dbReference type="ARBA" id="ARBA00007330"/>
    </source>
</evidence>
<evidence type="ECO:0000256" key="7">
    <source>
        <dbReference type="SAM" id="MobiDB-lite"/>
    </source>
</evidence>
<reference evidence="10" key="1">
    <citation type="submission" date="2020-05" db="EMBL/GenBank/DDBJ databases">
        <authorList>
            <person name="Chiriac C."/>
            <person name="Salcher M."/>
            <person name="Ghai R."/>
            <person name="Kavagutti S V."/>
        </authorList>
    </citation>
    <scope>NUCLEOTIDE SEQUENCE</scope>
</reference>
<feature type="domain" description="FAD dependent oxidoreductase" evidence="8">
    <location>
        <begin position="22"/>
        <end position="195"/>
    </location>
</feature>
<keyword evidence="4" id="KW-0319">Glycerol metabolism</keyword>
<dbReference type="InterPro" id="IPR038299">
    <property type="entry name" value="DAO_C_sf"/>
</dbReference>
<gene>
    <name evidence="10" type="ORF">UFOPK1704_00697</name>
</gene>
<evidence type="ECO:0000256" key="6">
    <source>
        <dbReference type="ARBA" id="ARBA00023002"/>
    </source>
</evidence>
<evidence type="ECO:0000256" key="1">
    <source>
        <dbReference type="ARBA" id="ARBA00001974"/>
    </source>
</evidence>
<evidence type="ECO:0000256" key="3">
    <source>
        <dbReference type="ARBA" id="ARBA00022630"/>
    </source>
</evidence>
<dbReference type="EMBL" id="CAEZTQ010000128">
    <property type="protein sequence ID" value="CAB4575795.1"/>
    <property type="molecule type" value="Genomic_DNA"/>
</dbReference>
<keyword evidence="6" id="KW-0560">Oxidoreductase</keyword>
<evidence type="ECO:0000256" key="5">
    <source>
        <dbReference type="ARBA" id="ARBA00022827"/>
    </source>
</evidence>
<proteinExistence type="inferred from homology"/>
<evidence type="ECO:0000313" key="10">
    <source>
        <dbReference type="EMBL" id="CAB4575795.1"/>
    </source>
</evidence>
<dbReference type="Gene3D" id="3.30.9.10">
    <property type="entry name" value="D-Amino Acid Oxidase, subunit A, domain 2"/>
    <property type="match status" value="1"/>
</dbReference>
<dbReference type="Pfam" id="PF01266">
    <property type="entry name" value="DAO"/>
    <property type="match status" value="1"/>
</dbReference>
<evidence type="ECO:0000259" key="9">
    <source>
        <dbReference type="Pfam" id="PF16901"/>
    </source>
</evidence>
<evidence type="ECO:0000259" key="8">
    <source>
        <dbReference type="Pfam" id="PF01266"/>
    </source>
</evidence>
<protein>
    <submittedName>
        <fullName evidence="10">Unannotated protein</fullName>
    </submittedName>
</protein>
<dbReference type="PROSITE" id="PS00978">
    <property type="entry name" value="FAD_G3PDH_2"/>
    <property type="match status" value="1"/>
</dbReference>
<organism evidence="10">
    <name type="scientific">freshwater metagenome</name>
    <dbReference type="NCBI Taxonomy" id="449393"/>
    <lineage>
        <taxon>unclassified sequences</taxon>
        <taxon>metagenomes</taxon>
        <taxon>ecological metagenomes</taxon>
    </lineage>
</organism>
<comment type="similarity">
    <text evidence="2">Belongs to the FAD-dependent glycerol-3-phosphate dehydrogenase family.</text>
</comment>
<evidence type="ECO:0000256" key="4">
    <source>
        <dbReference type="ARBA" id="ARBA00022798"/>
    </source>
</evidence>
<dbReference type="InterPro" id="IPR031656">
    <property type="entry name" value="DAO_C"/>
</dbReference>
<keyword evidence="3" id="KW-0285">Flavoprotein</keyword>